<feature type="compositionally biased region" description="Polar residues" evidence="1">
    <location>
        <begin position="46"/>
        <end position="55"/>
    </location>
</feature>
<dbReference type="STRING" id="316055.RPE_4150"/>
<feature type="region of interest" description="Disordered" evidence="1">
    <location>
        <begin position="94"/>
        <end position="168"/>
    </location>
</feature>
<dbReference type="KEGG" id="rpe:RPE_4150"/>
<proteinExistence type="predicted"/>
<feature type="region of interest" description="Disordered" evidence="1">
    <location>
        <begin position="45"/>
        <end position="73"/>
    </location>
</feature>
<gene>
    <name evidence="2" type="ordered locus">RPE_4150</name>
</gene>
<reference evidence="2" key="1">
    <citation type="submission" date="2006-09" db="EMBL/GenBank/DDBJ databases">
        <title>Complete sequence of Rhodopseudomonas palustris BisA53.</title>
        <authorList>
            <consortium name="US DOE Joint Genome Institute"/>
            <person name="Copeland A."/>
            <person name="Lucas S."/>
            <person name="Lapidus A."/>
            <person name="Barry K."/>
            <person name="Detter J.C."/>
            <person name="Glavina del Rio T."/>
            <person name="Hammon N."/>
            <person name="Israni S."/>
            <person name="Dalin E."/>
            <person name="Tice H."/>
            <person name="Pitluck S."/>
            <person name="Chain P."/>
            <person name="Malfatti S."/>
            <person name="Shin M."/>
            <person name="Vergez L."/>
            <person name="Schmutz J."/>
            <person name="Larimer F."/>
            <person name="Land M."/>
            <person name="Hauser L."/>
            <person name="Pelletier D.A."/>
            <person name="Kyrpides N."/>
            <person name="Kim E."/>
            <person name="Harwood C.S."/>
            <person name="Oda Y."/>
            <person name="Richardson P."/>
        </authorList>
    </citation>
    <scope>NUCLEOTIDE SEQUENCE [LARGE SCALE GENOMIC DNA]</scope>
    <source>
        <strain evidence="2">BisA53</strain>
    </source>
</reference>
<organism evidence="2">
    <name type="scientific">Rhodopseudomonas palustris (strain BisA53)</name>
    <dbReference type="NCBI Taxonomy" id="316055"/>
    <lineage>
        <taxon>Bacteria</taxon>
        <taxon>Pseudomonadati</taxon>
        <taxon>Pseudomonadota</taxon>
        <taxon>Alphaproteobacteria</taxon>
        <taxon>Hyphomicrobiales</taxon>
        <taxon>Nitrobacteraceae</taxon>
        <taxon>Rhodopseudomonas</taxon>
    </lineage>
</organism>
<protein>
    <submittedName>
        <fullName evidence="2">Uncharacterized protein</fullName>
    </submittedName>
</protein>
<dbReference type="EMBL" id="CP000463">
    <property type="protein sequence ID" value="ABJ08075.1"/>
    <property type="molecule type" value="Genomic_DNA"/>
</dbReference>
<dbReference type="OrthoDB" id="8141579at2"/>
<dbReference type="HOGENOM" id="CLU_107552_0_0_5"/>
<accession>Q07J09</accession>
<evidence type="ECO:0000256" key="1">
    <source>
        <dbReference type="SAM" id="MobiDB-lite"/>
    </source>
</evidence>
<sequence>MSSISAASSSYLSPLQLLQQELKTEVTSGTIASSDQDALSSALTAIDSSLTSDRSAGTKPPSKEEMDAKISDLIDTQVSAGNLTSEQASELKDLFSSTFSAQGAGGPPPGPPPSDSESTSSTDSTSSSSSTTDISQILQEFLQMLKDSQTSSSSSYSADGGNSSSTSVQALLINYTA</sequence>
<dbReference type="AlphaFoldDB" id="Q07J09"/>
<evidence type="ECO:0000313" key="2">
    <source>
        <dbReference type="EMBL" id="ABJ08075.1"/>
    </source>
</evidence>
<feature type="compositionally biased region" description="Low complexity" evidence="1">
    <location>
        <begin position="115"/>
        <end position="133"/>
    </location>
</feature>
<name>Q07J09_RHOP5</name>
<feature type="compositionally biased region" description="Basic and acidic residues" evidence="1">
    <location>
        <begin position="61"/>
        <end position="72"/>
    </location>
</feature>
<dbReference type="eggNOG" id="ENOG503413R">
    <property type="taxonomic scope" value="Bacteria"/>
</dbReference>
<feature type="compositionally biased region" description="Low complexity" evidence="1">
    <location>
        <begin position="147"/>
        <end position="167"/>
    </location>
</feature>